<evidence type="ECO:0000313" key="1">
    <source>
        <dbReference type="EMBL" id="EKC45976.1"/>
    </source>
</evidence>
<comment type="caution">
    <text evidence="1">The sequence shown here is derived from an EMBL/GenBank/DDBJ whole genome shotgun (WGS) entry which is preliminary data.</text>
</comment>
<accession>K1SEW9</accession>
<dbReference type="PANTHER" id="PTHR38455:SF1">
    <property type="entry name" value="DUF951 DOMAIN-CONTAINING PROTEIN"/>
    <property type="match status" value="1"/>
</dbReference>
<sequence length="64" mass="7344">MENKEYSIGTILRLKKKHPCGGYDWVVTRLGADIKIKCLTCDRSILIPRITLNKRIKKIVTDGE</sequence>
<dbReference type="PANTHER" id="PTHR38455">
    <property type="entry name" value="HYPOTHETICAL CYTOSOLIC PROTEIN"/>
    <property type="match status" value="1"/>
</dbReference>
<proteinExistence type="predicted"/>
<dbReference type="Pfam" id="PF06107">
    <property type="entry name" value="DUF951"/>
    <property type="match status" value="1"/>
</dbReference>
<dbReference type="PIRSF" id="PIRSF037263">
    <property type="entry name" value="DUF951_bac"/>
    <property type="match status" value="1"/>
</dbReference>
<name>K1SEW9_9ZZZZ</name>
<organism evidence="1">
    <name type="scientific">human gut metagenome</name>
    <dbReference type="NCBI Taxonomy" id="408170"/>
    <lineage>
        <taxon>unclassified sequences</taxon>
        <taxon>metagenomes</taxon>
        <taxon>organismal metagenomes</taxon>
    </lineage>
</organism>
<dbReference type="EMBL" id="AJWZ01011233">
    <property type="protein sequence ID" value="EKC45976.1"/>
    <property type="molecule type" value="Genomic_DNA"/>
</dbReference>
<gene>
    <name evidence="1" type="ORF">OBE_16571</name>
</gene>
<reference evidence="1" key="1">
    <citation type="journal article" date="2013" name="Environ. Microbiol.">
        <title>Microbiota from the distal guts of lean and obese adolescents exhibit partial functional redundancy besides clear differences in community structure.</title>
        <authorList>
            <person name="Ferrer M."/>
            <person name="Ruiz A."/>
            <person name="Lanza F."/>
            <person name="Haange S.B."/>
            <person name="Oberbach A."/>
            <person name="Till H."/>
            <person name="Bargiela R."/>
            <person name="Campoy C."/>
            <person name="Segura M.T."/>
            <person name="Richter M."/>
            <person name="von Bergen M."/>
            <person name="Seifert J."/>
            <person name="Suarez A."/>
        </authorList>
    </citation>
    <scope>NUCLEOTIDE SEQUENCE</scope>
</reference>
<dbReference type="AlphaFoldDB" id="K1SEW9"/>
<protein>
    <submittedName>
        <fullName evidence="1">Protein containing DUF951, bacterial</fullName>
    </submittedName>
</protein>
<dbReference type="InterPro" id="IPR009296">
    <property type="entry name" value="DUF951"/>
</dbReference>